<feature type="chain" id="PRO_5030885342" evidence="2">
    <location>
        <begin position="16"/>
        <end position="472"/>
    </location>
</feature>
<dbReference type="AlphaFoldDB" id="A0A7S0ZVV8"/>
<accession>A0A7S0ZVV8</accession>
<gene>
    <name evidence="3" type="ORF">NSCI0253_LOCUS8706</name>
</gene>
<feature type="signal peptide" evidence="2">
    <location>
        <begin position="1"/>
        <end position="15"/>
    </location>
</feature>
<feature type="region of interest" description="Disordered" evidence="1">
    <location>
        <begin position="230"/>
        <end position="255"/>
    </location>
</feature>
<evidence type="ECO:0000256" key="1">
    <source>
        <dbReference type="SAM" id="MobiDB-lite"/>
    </source>
</evidence>
<feature type="compositionally biased region" description="Polar residues" evidence="1">
    <location>
        <begin position="168"/>
        <end position="185"/>
    </location>
</feature>
<name>A0A7S0ZVV8_NOCSC</name>
<protein>
    <submittedName>
        <fullName evidence="3">Uncharacterized protein</fullName>
    </submittedName>
</protein>
<proteinExistence type="predicted"/>
<evidence type="ECO:0000256" key="2">
    <source>
        <dbReference type="SAM" id="SignalP"/>
    </source>
</evidence>
<organism evidence="3">
    <name type="scientific">Noctiluca scintillans</name>
    <name type="common">Sea sparkle</name>
    <name type="synonym">Red tide dinoflagellate</name>
    <dbReference type="NCBI Taxonomy" id="2966"/>
    <lineage>
        <taxon>Eukaryota</taxon>
        <taxon>Sar</taxon>
        <taxon>Alveolata</taxon>
        <taxon>Dinophyceae</taxon>
        <taxon>Noctilucales</taxon>
        <taxon>Noctilucaceae</taxon>
        <taxon>Noctiluca</taxon>
    </lineage>
</organism>
<sequence length="472" mass="49364">MLSFVLLWSLQEAVAISTGIRGRSRDDPGCSCDCCDVVERRPDEYVAGAGVKCAPSDQHSGDMCGEMCLPQANDLALAASSQGSVEYLRFCFFECKPAAGVESPVATQCVVLEEAEQRQILDLQGNPSDPAILYDRAEVVTLPRGAGSVKRHSAAASVPVASVLSVDQQQSVPAPTEPLVSQLSRETGGEEAGSEEEPESSEAAIGTQASLAGAAGAGILASSVRASESVRSLQDRDDAAQSEDVSEAQQLPWDPTQVVVPGAGSSDFAVVAAAHSSASRAEQAAQGAEVSAQMAAAAAQQARTRSLQDATIAATAQQAQFSATASAALRGSEGPARVGWREKVSEAAQRAARPYLQAAAQQQREARDLNVNVNALAGHANERYAQSKGLERQAMLLNGDAQRQAAERKMVEAREVARQAQALSLKAKMMMHEADTMTEAASQYNAAAQTVAASAAFNTNPSWAPPGWQPRA</sequence>
<dbReference type="EMBL" id="HBFQ01012430">
    <property type="protein sequence ID" value="CAD8834358.1"/>
    <property type="molecule type" value="Transcribed_RNA"/>
</dbReference>
<reference evidence="3" key="1">
    <citation type="submission" date="2021-01" db="EMBL/GenBank/DDBJ databases">
        <authorList>
            <person name="Corre E."/>
            <person name="Pelletier E."/>
            <person name="Niang G."/>
            <person name="Scheremetjew M."/>
            <person name="Finn R."/>
            <person name="Kale V."/>
            <person name="Holt S."/>
            <person name="Cochrane G."/>
            <person name="Meng A."/>
            <person name="Brown T."/>
            <person name="Cohen L."/>
        </authorList>
    </citation>
    <scope>NUCLEOTIDE SEQUENCE</scope>
</reference>
<evidence type="ECO:0000313" key="3">
    <source>
        <dbReference type="EMBL" id="CAD8834358.1"/>
    </source>
</evidence>
<feature type="region of interest" description="Disordered" evidence="1">
    <location>
        <begin position="168"/>
        <end position="204"/>
    </location>
</feature>
<keyword evidence="2" id="KW-0732">Signal</keyword>